<dbReference type="InterPro" id="IPR043519">
    <property type="entry name" value="NT_sf"/>
</dbReference>
<dbReference type="GO" id="GO:0016779">
    <property type="term" value="F:nucleotidyltransferase activity"/>
    <property type="evidence" value="ECO:0007669"/>
    <property type="project" value="InterPro"/>
</dbReference>
<feature type="domain" description="Polymerase nucleotidyl transferase" evidence="1">
    <location>
        <begin position="9"/>
        <end position="42"/>
    </location>
</feature>
<dbReference type="InterPro" id="IPR002934">
    <property type="entry name" value="Polymerase_NTP_transf_dom"/>
</dbReference>
<dbReference type="EMBL" id="SMKL01000005">
    <property type="protein sequence ID" value="TDC54237.1"/>
    <property type="molecule type" value="Genomic_DNA"/>
</dbReference>
<proteinExistence type="predicted"/>
<dbReference type="Gene3D" id="3.30.460.10">
    <property type="entry name" value="Beta Polymerase, domain 2"/>
    <property type="match status" value="1"/>
</dbReference>
<reference evidence="2 3" key="1">
    <citation type="submission" date="2019-02" db="EMBL/GenBank/DDBJ databases">
        <title>Draft genome sequences of novel Actinobacteria.</title>
        <authorList>
            <person name="Sahin N."/>
            <person name="Ay H."/>
            <person name="Saygin H."/>
        </authorList>
    </citation>
    <scope>NUCLEOTIDE SEQUENCE [LARGE SCALE GENOMIC DNA]</scope>
    <source>
        <strain evidence="2 3">KC603</strain>
    </source>
</reference>
<dbReference type="Proteomes" id="UP000295621">
    <property type="component" value="Unassembled WGS sequence"/>
</dbReference>
<evidence type="ECO:0000313" key="3">
    <source>
        <dbReference type="Proteomes" id="UP000295621"/>
    </source>
</evidence>
<sequence length="270" mass="28332">MADALTEVGGVVGTVLGGSRARGTHRPDSDYDLGLYYRGELDLARLGELARRFGGPSATVTEPGSWGPWVDGGGWLTVDGVAIDWLYRDTDRVRSAWEAAQRGEYAFHQQAGHPLGVPDFAYAGEIALAVVLTDPSGELTALRDDARRYPEPLRAALRRGLWEARFCVDVAAKAAGRGDAAYVAGCLFRAVGICAHALHGHEGRWLINEKGAVVSAGALPSAPSGFAERSQRLLGAAGITAGELSATVDAARALVAEVGAVVDGPSRSRV</sequence>
<organism evidence="2 3">
    <name type="scientific">Jiangella ureilytica</name>
    <dbReference type="NCBI Taxonomy" id="2530374"/>
    <lineage>
        <taxon>Bacteria</taxon>
        <taxon>Bacillati</taxon>
        <taxon>Actinomycetota</taxon>
        <taxon>Actinomycetes</taxon>
        <taxon>Jiangellales</taxon>
        <taxon>Jiangellaceae</taxon>
        <taxon>Jiangella</taxon>
    </lineage>
</organism>
<dbReference type="SUPFAM" id="SSF81301">
    <property type="entry name" value="Nucleotidyltransferase"/>
    <property type="match status" value="1"/>
</dbReference>
<dbReference type="AlphaFoldDB" id="A0A4R4RVR3"/>
<name>A0A4R4RVR3_9ACTN</name>
<accession>A0A4R4RVR3</accession>
<gene>
    <name evidence="2" type="ORF">E1212_03105</name>
</gene>
<comment type="caution">
    <text evidence="2">The sequence shown here is derived from an EMBL/GenBank/DDBJ whole genome shotgun (WGS) entry which is preliminary data.</text>
</comment>
<keyword evidence="2" id="KW-0808">Transferase</keyword>
<keyword evidence="3" id="KW-1185">Reference proteome</keyword>
<dbReference type="CDD" id="cd05403">
    <property type="entry name" value="NT_KNTase_like"/>
    <property type="match status" value="1"/>
</dbReference>
<protein>
    <submittedName>
        <fullName evidence="2">Nucleotidyltransferase domain-containing protein</fullName>
    </submittedName>
</protein>
<evidence type="ECO:0000259" key="1">
    <source>
        <dbReference type="Pfam" id="PF01909"/>
    </source>
</evidence>
<dbReference type="OrthoDB" id="5176171at2"/>
<dbReference type="Pfam" id="PF01909">
    <property type="entry name" value="NTP_transf_2"/>
    <property type="match status" value="1"/>
</dbReference>
<dbReference type="RefSeq" id="WP_131979261.1">
    <property type="nucleotide sequence ID" value="NZ_SMKL01000005.1"/>
</dbReference>
<evidence type="ECO:0000313" key="2">
    <source>
        <dbReference type="EMBL" id="TDC54237.1"/>
    </source>
</evidence>